<dbReference type="RefSeq" id="WP_264515105.1">
    <property type="nucleotide sequence ID" value="NZ_JAPDDR010000009.1"/>
</dbReference>
<evidence type="ECO:0000313" key="2">
    <source>
        <dbReference type="Proteomes" id="UP001165653"/>
    </source>
</evidence>
<name>A0ABT3G7W4_9BACT</name>
<gene>
    <name evidence="1" type="ORF">OJ996_18350</name>
</gene>
<reference evidence="1" key="1">
    <citation type="submission" date="2022-10" db="EMBL/GenBank/DDBJ databases">
        <title>Luteolibacter sp. GHJ8, whole genome shotgun sequencing project.</title>
        <authorList>
            <person name="Zhao G."/>
            <person name="Shen L."/>
        </authorList>
    </citation>
    <scope>NUCLEOTIDE SEQUENCE</scope>
    <source>
        <strain evidence="1">GHJ8</strain>
    </source>
</reference>
<keyword evidence="2" id="KW-1185">Reference proteome</keyword>
<evidence type="ECO:0000313" key="1">
    <source>
        <dbReference type="EMBL" id="MCW1915554.1"/>
    </source>
</evidence>
<protein>
    <submittedName>
        <fullName evidence="1">Uncharacterized protein</fullName>
    </submittedName>
</protein>
<proteinExistence type="predicted"/>
<dbReference type="EMBL" id="JAPDDR010000009">
    <property type="protein sequence ID" value="MCW1915554.1"/>
    <property type="molecule type" value="Genomic_DNA"/>
</dbReference>
<comment type="caution">
    <text evidence="1">The sequence shown here is derived from an EMBL/GenBank/DDBJ whole genome shotgun (WGS) entry which is preliminary data.</text>
</comment>
<sequence length="191" mass="21694">MAQDDAEKKSPLDATFTFPSCPLLPEVTHPHGHMVTRVHAPEKGERFYFAALCYAQSLWREGKPAQAILQLNKAFMADLRGDEAVLSEQSSPYAVLCWFLENRPADRFLGNPVRHFQHLATRVSGERKEIRAWRAWACFHLSRAILPADEFPPDEEQVAKEGLVFPTWQETLDAISRLGWPSEPAQLKKLA</sequence>
<accession>A0ABT3G7W4</accession>
<dbReference type="Proteomes" id="UP001165653">
    <property type="component" value="Unassembled WGS sequence"/>
</dbReference>
<organism evidence="1 2">
    <name type="scientific">Luteolibacter rhizosphaerae</name>
    <dbReference type="NCBI Taxonomy" id="2989719"/>
    <lineage>
        <taxon>Bacteria</taxon>
        <taxon>Pseudomonadati</taxon>
        <taxon>Verrucomicrobiota</taxon>
        <taxon>Verrucomicrobiia</taxon>
        <taxon>Verrucomicrobiales</taxon>
        <taxon>Verrucomicrobiaceae</taxon>
        <taxon>Luteolibacter</taxon>
    </lineage>
</organism>